<keyword evidence="12" id="KW-0443">Lipid metabolism</keyword>
<evidence type="ECO:0000256" key="11">
    <source>
        <dbReference type="ARBA" id="ARBA00023027"/>
    </source>
</evidence>
<sequence length="756" mass="81703">MVTDDEARWPRGHLGLPGRMGTIRDLTKFDAPFFGVHPKQAQVMDPQLRLLLETSYEAIVDAGYDPATLRGRKVAVFIGCDQADTQEALSVDTDKIDGYALFGGSRSMFSNRISYSLDIHGPSVTVDTACSSAMTALNQAVLALRSGQCEAAIVGASNLLLRPTMSLNLWRLGLLSEDGKCKSFDSDAKGYVRSETVGVCFLQWASEARRVYAKVVHVKANSDGYKADGISFPSCEMHEQLMREVYAEAHVDPHKVCYVEAHGGGKKVGDPQEVGAIANVMCDPKRKRPLMVGAVKSNIGHPEGASGVCAIAKVILAMETGTIAANLHFSKANPNIPSLVDGKIEVVDKPKPFEGGLVGINSFGFGGANVHTILESNPGPHVDSLQREKCELPRLVLMAGRHKESLTRNLDRLEAEGPYPDSAYALLNRVGQPSVNQFPFRGFALLPVDGSGKDVVKFVEQAPAAKRPLWFMMQFDVFCRSIHKSHEVLKQFGIDLIDLVTSDNATNANIISAFSSVAAIQVALVDMFRAMGVEPDGVLGHSVGEVGCGYADGGLSAEQAVLYAYWRARCIQLGGVPKGAMAAVGLTWVEAEKRCPQNIFPACHNAEDSVTVSGIAEDVGNFVSELKADNVFVREVDSLNVAFHSPHMLPIGQALRHALQKVTPESKSRTKRWISTSVPESRWHESIAQTCSPEYFANNLISPVRFCEALQHVPKNAILVEVAPHCLLQAILRRALGPSATCLGAMKATATTLPSF</sequence>
<dbReference type="Proteomes" id="UP000821853">
    <property type="component" value="Unassembled WGS sequence"/>
</dbReference>
<dbReference type="GO" id="GO:0016787">
    <property type="term" value="F:hydrolase activity"/>
    <property type="evidence" value="ECO:0007669"/>
    <property type="project" value="UniProtKB-KW"/>
</dbReference>
<dbReference type="InterPro" id="IPR050091">
    <property type="entry name" value="PKS_NRPS_Biosynth_Enz"/>
</dbReference>
<accession>A0A9J6FHT0</accession>
<dbReference type="InterPro" id="IPR014030">
    <property type="entry name" value="Ketoacyl_synth_N"/>
</dbReference>
<keyword evidence="6" id="KW-0808">Transferase</keyword>
<evidence type="ECO:0000256" key="10">
    <source>
        <dbReference type="ARBA" id="ARBA00023002"/>
    </source>
</evidence>
<dbReference type="SUPFAM" id="SSF52151">
    <property type="entry name" value="FabD/lysophospholipase-like"/>
    <property type="match status" value="1"/>
</dbReference>
<dbReference type="InterPro" id="IPR001227">
    <property type="entry name" value="Ac_transferase_dom_sf"/>
</dbReference>
<evidence type="ECO:0000256" key="7">
    <source>
        <dbReference type="ARBA" id="ARBA00022801"/>
    </source>
</evidence>
<dbReference type="PROSITE" id="PS52004">
    <property type="entry name" value="KS3_2"/>
    <property type="match status" value="1"/>
</dbReference>
<evidence type="ECO:0000256" key="6">
    <source>
        <dbReference type="ARBA" id="ARBA00022679"/>
    </source>
</evidence>
<evidence type="ECO:0000256" key="14">
    <source>
        <dbReference type="ARBA" id="ARBA00023268"/>
    </source>
</evidence>
<comment type="catalytic activity">
    <reaction evidence="15">
        <text>acetyl-CoA + n malonyl-CoA + 2n NADPH + 2n H(+) = a long-chain fatty acid + (n+1) CoA + n CO2 + 2n NADP(+).</text>
        <dbReference type="EC" id="2.3.1.85"/>
    </reaction>
</comment>
<dbReference type="InterPro" id="IPR020841">
    <property type="entry name" value="PKS_Beta-ketoAc_synthase_dom"/>
</dbReference>
<dbReference type="SMART" id="SM00827">
    <property type="entry name" value="PKS_AT"/>
    <property type="match status" value="1"/>
</dbReference>
<evidence type="ECO:0000256" key="5">
    <source>
        <dbReference type="ARBA" id="ARBA00022553"/>
    </source>
</evidence>
<dbReference type="InterPro" id="IPR018201">
    <property type="entry name" value="Ketoacyl_synth_AS"/>
</dbReference>
<dbReference type="InterPro" id="IPR016039">
    <property type="entry name" value="Thiolase-like"/>
</dbReference>
<dbReference type="Pfam" id="PF16197">
    <property type="entry name" value="KAsynt_C_assoc"/>
    <property type="match status" value="1"/>
</dbReference>
<evidence type="ECO:0000256" key="13">
    <source>
        <dbReference type="ARBA" id="ARBA00023160"/>
    </source>
</evidence>
<keyword evidence="10" id="KW-0560">Oxidoreductase</keyword>
<dbReference type="Gene3D" id="3.40.366.10">
    <property type="entry name" value="Malonyl-Coenzyme A Acyl Carrier Protein, domain 2"/>
    <property type="match status" value="1"/>
</dbReference>
<evidence type="ECO:0000256" key="2">
    <source>
        <dbReference type="ARBA" id="ARBA00018769"/>
    </source>
</evidence>
<dbReference type="AlphaFoldDB" id="A0A9J6FHT0"/>
<keyword evidence="7" id="KW-0378">Hydrolase</keyword>
<protein>
    <recommendedName>
        <fullName evidence="2">Fatty acid synthase</fullName>
        <ecNumber evidence="1">2.3.1.85</ecNumber>
    </recommendedName>
</protein>
<dbReference type="OMA" id="TYAFDAR"/>
<proteinExistence type="predicted"/>
<evidence type="ECO:0000256" key="15">
    <source>
        <dbReference type="ARBA" id="ARBA00044883"/>
    </source>
</evidence>
<dbReference type="GO" id="GO:0006633">
    <property type="term" value="P:fatty acid biosynthetic process"/>
    <property type="evidence" value="ECO:0007669"/>
    <property type="project" value="UniProtKB-KW"/>
</dbReference>
<dbReference type="PROSITE" id="PS00606">
    <property type="entry name" value="KS3_1"/>
    <property type="match status" value="1"/>
</dbReference>
<dbReference type="Gene3D" id="3.30.70.3290">
    <property type="match status" value="1"/>
</dbReference>
<keyword evidence="9" id="KW-0521">NADP</keyword>
<dbReference type="PANTHER" id="PTHR43775">
    <property type="entry name" value="FATTY ACID SYNTHASE"/>
    <property type="match status" value="1"/>
</dbReference>
<dbReference type="GO" id="GO:0016491">
    <property type="term" value="F:oxidoreductase activity"/>
    <property type="evidence" value="ECO:0007669"/>
    <property type="project" value="UniProtKB-KW"/>
</dbReference>
<evidence type="ECO:0000313" key="17">
    <source>
        <dbReference type="EMBL" id="KAH9365926.1"/>
    </source>
</evidence>
<dbReference type="GO" id="GO:0004312">
    <property type="term" value="F:fatty acid synthase activity"/>
    <property type="evidence" value="ECO:0007669"/>
    <property type="project" value="UniProtKB-EC"/>
</dbReference>
<dbReference type="InterPro" id="IPR016035">
    <property type="entry name" value="Acyl_Trfase/lysoPLipase"/>
</dbReference>
<evidence type="ECO:0000256" key="4">
    <source>
        <dbReference type="ARBA" id="ARBA00022516"/>
    </source>
</evidence>
<dbReference type="OrthoDB" id="6505209at2759"/>
<comment type="caution">
    <text evidence="17">The sequence shown here is derived from an EMBL/GenBank/DDBJ whole genome shotgun (WGS) entry which is preliminary data.</text>
</comment>
<dbReference type="InterPro" id="IPR014031">
    <property type="entry name" value="Ketoacyl_synth_C"/>
</dbReference>
<gene>
    <name evidence="17" type="ORF">HPB48_015006</name>
</gene>
<evidence type="ECO:0000256" key="8">
    <source>
        <dbReference type="ARBA" id="ARBA00022832"/>
    </source>
</evidence>
<organism evidence="17 18">
    <name type="scientific">Haemaphysalis longicornis</name>
    <name type="common">Bush tick</name>
    <dbReference type="NCBI Taxonomy" id="44386"/>
    <lineage>
        <taxon>Eukaryota</taxon>
        <taxon>Metazoa</taxon>
        <taxon>Ecdysozoa</taxon>
        <taxon>Arthropoda</taxon>
        <taxon>Chelicerata</taxon>
        <taxon>Arachnida</taxon>
        <taxon>Acari</taxon>
        <taxon>Parasitiformes</taxon>
        <taxon>Ixodida</taxon>
        <taxon>Ixodoidea</taxon>
        <taxon>Ixodidae</taxon>
        <taxon>Haemaphysalinae</taxon>
        <taxon>Haemaphysalis</taxon>
    </lineage>
</organism>
<keyword evidence="5" id="KW-0597">Phosphoprotein</keyword>
<dbReference type="InterPro" id="IPR016036">
    <property type="entry name" value="Malonyl_transacylase_ACP-bd"/>
</dbReference>
<evidence type="ECO:0000256" key="3">
    <source>
        <dbReference type="ARBA" id="ARBA00022450"/>
    </source>
</evidence>
<dbReference type="GO" id="GO:0004315">
    <property type="term" value="F:3-oxoacyl-[acyl-carrier-protein] synthase activity"/>
    <property type="evidence" value="ECO:0007669"/>
    <property type="project" value="InterPro"/>
</dbReference>
<evidence type="ECO:0000313" key="18">
    <source>
        <dbReference type="Proteomes" id="UP000821853"/>
    </source>
</evidence>
<dbReference type="PANTHER" id="PTHR43775:SF7">
    <property type="entry name" value="FATTY ACID SYNTHASE"/>
    <property type="match status" value="1"/>
</dbReference>
<dbReference type="SMART" id="SM00825">
    <property type="entry name" value="PKS_KS"/>
    <property type="match status" value="1"/>
</dbReference>
<dbReference type="EMBL" id="JABSTR010000003">
    <property type="protein sequence ID" value="KAH9365926.1"/>
    <property type="molecule type" value="Genomic_DNA"/>
</dbReference>
<dbReference type="InterPro" id="IPR032821">
    <property type="entry name" value="PKS_assoc"/>
</dbReference>
<keyword evidence="14" id="KW-0511">Multifunctional enzyme</keyword>
<dbReference type="SUPFAM" id="SSF55048">
    <property type="entry name" value="Probable ACP-binding domain of malonyl-CoA ACP transacylase"/>
    <property type="match status" value="1"/>
</dbReference>
<dbReference type="VEuPathDB" id="VectorBase:HLOH_040240"/>
<keyword evidence="4" id="KW-0444">Lipid biosynthesis</keyword>
<keyword evidence="8" id="KW-0276">Fatty acid metabolism</keyword>
<evidence type="ECO:0000256" key="12">
    <source>
        <dbReference type="ARBA" id="ARBA00023098"/>
    </source>
</evidence>
<evidence type="ECO:0000259" key="16">
    <source>
        <dbReference type="PROSITE" id="PS52004"/>
    </source>
</evidence>
<evidence type="ECO:0000256" key="9">
    <source>
        <dbReference type="ARBA" id="ARBA00022857"/>
    </source>
</evidence>
<dbReference type="SUPFAM" id="SSF53901">
    <property type="entry name" value="Thiolase-like"/>
    <property type="match status" value="1"/>
</dbReference>
<dbReference type="Pfam" id="PF00109">
    <property type="entry name" value="ketoacyl-synt"/>
    <property type="match status" value="1"/>
</dbReference>
<keyword evidence="3" id="KW-0596">Phosphopantetheine</keyword>
<name>A0A9J6FHT0_HAELO</name>
<reference evidence="17 18" key="1">
    <citation type="journal article" date="2020" name="Cell">
        <title>Large-Scale Comparative Analyses of Tick Genomes Elucidate Their Genetic Diversity and Vector Capacities.</title>
        <authorList>
            <consortium name="Tick Genome and Microbiome Consortium (TIGMIC)"/>
            <person name="Jia N."/>
            <person name="Wang J."/>
            <person name="Shi W."/>
            <person name="Du L."/>
            <person name="Sun Y."/>
            <person name="Zhan W."/>
            <person name="Jiang J.F."/>
            <person name="Wang Q."/>
            <person name="Zhang B."/>
            <person name="Ji P."/>
            <person name="Bell-Sakyi L."/>
            <person name="Cui X.M."/>
            <person name="Yuan T.T."/>
            <person name="Jiang B.G."/>
            <person name="Yang W.F."/>
            <person name="Lam T.T."/>
            <person name="Chang Q.C."/>
            <person name="Ding S.J."/>
            <person name="Wang X.J."/>
            <person name="Zhu J.G."/>
            <person name="Ruan X.D."/>
            <person name="Zhao L."/>
            <person name="Wei J.T."/>
            <person name="Ye R.Z."/>
            <person name="Que T.C."/>
            <person name="Du C.H."/>
            <person name="Zhou Y.H."/>
            <person name="Cheng J.X."/>
            <person name="Dai P.F."/>
            <person name="Guo W.B."/>
            <person name="Han X.H."/>
            <person name="Huang E.J."/>
            <person name="Li L.F."/>
            <person name="Wei W."/>
            <person name="Gao Y.C."/>
            <person name="Liu J.Z."/>
            <person name="Shao H.Z."/>
            <person name="Wang X."/>
            <person name="Wang C.C."/>
            <person name="Yang T.C."/>
            <person name="Huo Q.B."/>
            <person name="Li W."/>
            <person name="Chen H.Y."/>
            <person name="Chen S.E."/>
            <person name="Zhou L.G."/>
            <person name="Ni X.B."/>
            <person name="Tian J.H."/>
            <person name="Sheng Y."/>
            <person name="Liu T."/>
            <person name="Pan Y.S."/>
            <person name="Xia L.Y."/>
            <person name="Li J."/>
            <person name="Zhao F."/>
            <person name="Cao W.C."/>
        </authorList>
    </citation>
    <scope>NUCLEOTIDE SEQUENCE [LARGE SCALE GENOMIC DNA]</scope>
    <source>
        <strain evidence="17">HaeL-2018</strain>
    </source>
</reference>
<feature type="domain" description="Ketosynthase family 3 (KS3)" evidence="16">
    <location>
        <begin position="1"/>
        <end position="376"/>
    </location>
</feature>
<keyword evidence="11" id="KW-0520">NAD</keyword>
<dbReference type="Gene3D" id="3.40.47.10">
    <property type="match status" value="1"/>
</dbReference>
<keyword evidence="18" id="KW-1185">Reference proteome</keyword>
<keyword evidence="13" id="KW-0275">Fatty acid biosynthesis</keyword>
<dbReference type="CDD" id="cd00833">
    <property type="entry name" value="PKS"/>
    <property type="match status" value="1"/>
</dbReference>
<dbReference type="EC" id="2.3.1.85" evidence="1"/>
<dbReference type="Pfam" id="PF02801">
    <property type="entry name" value="Ketoacyl-synt_C"/>
    <property type="match status" value="1"/>
</dbReference>
<evidence type="ECO:0000256" key="1">
    <source>
        <dbReference type="ARBA" id="ARBA00012873"/>
    </source>
</evidence>
<dbReference type="Pfam" id="PF00698">
    <property type="entry name" value="Acyl_transf_1"/>
    <property type="match status" value="1"/>
</dbReference>
<dbReference type="InterPro" id="IPR014043">
    <property type="entry name" value="Acyl_transferase_dom"/>
</dbReference>